<dbReference type="PANTHER" id="PTHR35272:SF4">
    <property type="entry name" value="THIOL:DISULFIDE INTERCHANGE PROTEIN DSBG"/>
    <property type="match status" value="1"/>
</dbReference>
<feature type="signal peptide" evidence="1">
    <location>
        <begin position="1"/>
        <end position="24"/>
    </location>
</feature>
<dbReference type="Gene3D" id="3.40.30.10">
    <property type="entry name" value="Glutaredoxin"/>
    <property type="match status" value="1"/>
</dbReference>
<dbReference type="PANTHER" id="PTHR35272">
    <property type="entry name" value="THIOL:DISULFIDE INTERCHANGE PROTEIN DSBC-RELATED"/>
    <property type="match status" value="1"/>
</dbReference>
<protein>
    <submittedName>
        <fullName evidence="2">Uncharacterized protein</fullName>
    </submittedName>
</protein>
<proteinExistence type="predicted"/>
<keyword evidence="3" id="KW-1185">Reference proteome</keyword>
<sequence>MRKQNFLGVLCMLLLAALPVPSMAAINSAAHAPAQTRAAFTHSVRAFRKLPRPWSPSAIAIALKRADTFWIGHHGPELSAFMDPNCIWCHRFYEKALPLIHAGKLHLRVVLVGFLKPSSAAKAEAVLMAKHPAQAMAFDESHFNVITEEGGIHPAVNAPVSIRRAVHRNTQLLIRTGEEATPTLLYRTRQKQWVIQHGLGPHGLQEIMATIS</sequence>
<dbReference type="Proteomes" id="UP000095008">
    <property type="component" value="Unassembled WGS sequence"/>
</dbReference>
<accession>A0A1C2IHN3</accession>
<reference evidence="2" key="1">
    <citation type="journal article" date="2016" name="Int. J. Mol. Sci.">
        <title>Comparative genomics of the extreme acidophile Acidithiobacillus thiooxidans reveals intraspecific divergence and niche adaptation.</title>
        <authorList>
            <person name="Zhang X."/>
            <person name="Feng X."/>
            <person name="Tao J."/>
            <person name="Ma L."/>
            <person name="Xiao Y."/>
            <person name="Liang Y."/>
            <person name="Liu X."/>
            <person name="Yin H."/>
        </authorList>
    </citation>
    <scope>NUCLEOTIDE SEQUENCE [LARGE SCALE GENOMIC DNA]</scope>
    <source>
        <strain evidence="2">DXS-W</strain>
    </source>
</reference>
<keyword evidence="1" id="KW-0732">Signal</keyword>
<evidence type="ECO:0000256" key="1">
    <source>
        <dbReference type="SAM" id="SignalP"/>
    </source>
</evidence>
<dbReference type="AlphaFoldDB" id="A0A1C2IHN3"/>
<organism evidence="2 3">
    <name type="scientific">Acidithiobacillus thiooxidans</name>
    <name type="common">Thiobacillus thiooxidans</name>
    <dbReference type="NCBI Taxonomy" id="930"/>
    <lineage>
        <taxon>Bacteria</taxon>
        <taxon>Pseudomonadati</taxon>
        <taxon>Pseudomonadota</taxon>
        <taxon>Acidithiobacillia</taxon>
        <taxon>Acidithiobacillales</taxon>
        <taxon>Acidithiobacillaceae</taxon>
        <taxon>Acidithiobacillus</taxon>
    </lineage>
</organism>
<evidence type="ECO:0000313" key="3">
    <source>
        <dbReference type="Proteomes" id="UP000095008"/>
    </source>
</evidence>
<dbReference type="EMBL" id="LWRY01000014">
    <property type="protein sequence ID" value="OCX75493.1"/>
    <property type="molecule type" value="Genomic_DNA"/>
</dbReference>
<gene>
    <name evidence="2" type="ORF">A6M23_02410</name>
</gene>
<dbReference type="RefSeq" id="WP_065974311.1">
    <property type="nucleotide sequence ID" value="NZ_LWRY01000014.1"/>
</dbReference>
<dbReference type="SUPFAM" id="SSF52833">
    <property type="entry name" value="Thioredoxin-like"/>
    <property type="match status" value="1"/>
</dbReference>
<dbReference type="InterPro" id="IPR036249">
    <property type="entry name" value="Thioredoxin-like_sf"/>
</dbReference>
<dbReference type="InterPro" id="IPR051470">
    <property type="entry name" value="Thiol:disulfide_interchange"/>
</dbReference>
<comment type="caution">
    <text evidence="2">The sequence shown here is derived from an EMBL/GenBank/DDBJ whole genome shotgun (WGS) entry which is preliminary data.</text>
</comment>
<evidence type="ECO:0000313" key="2">
    <source>
        <dbReference type="EMBL" id="OCX75493.1"/>
    </source>
</evidence>
<feature type="chain" id="PRO_5008663599" evidence="1">
    <location>
        <begin position="25"/>
        <end position="212"/>
    </location>
</feature>
<name>A0A1C2IHN3_ACITH</name>